<dbReference type="RefSeq" id="XP_052948287.1">
    <property type="nucleotide sequence ID" value="XM_053092201.1"/>
</dbReference>
<dbReference type="GeneID" id="77731406"/>
<dbReference type="GO" id="GO:0003743">
    <property type="term" value="F:translation initiation factor activity"/>
    <property type="evidence" value="ECO:0007669"/>
    <property type="project" value="TreeGrafter"/>
</dbReference>
<dbReference type="PROSITE" id="PS51722">
    <property type="entry name" value="G_TR_2"/>
    <property type="match status" value="1"/>
</dbReference>
<dbReference type="InterPro" id="IPR015760">
    <property type="entry name" value="TIF_IF2"/>
</dbReference>
<evidence type="ECO:0000256" key="1">
    <source>
        <dbReference type="ARBA" id="ARBA00022741"/>
    </source>
</evidence>
<sequence>MFQIRETKVQQGEAGGITQQIGATFLPRSALAEKTAAVNKDASFAVEMPGMLMLDTPGHDSFGNLRNRGRSICDIAILVVDITPQTIESLQLLKKEEIPFVVALNKTDKIWKDEDEHSSDFRKFFGFRIEQIKLAFAEQSTNAAIFDENPEVDIANRDPDAVASLVPVSAVTGEGIPDLLKLLVNLTQRGMREELIFSSKVECTILEVKEIEGMGTTIDVILTNGVMKVGDRVVLNGMDGPIDTTVRALLTPQPMRELRIKSAYVHHKEVQAALGVKIFAQHLDKAIAGGPLYVAEDEDEVEYYKDKAKGELNPLNKFIAESGKGVWVQASTLGSLEAPLTFLQHEEIPVADFGLGRIHRKTIVRAANMADKAPQYAVILAFDVEIDAEVAELAQKSGLKVFSALSIYHLRNASKVYMAEVAEAKRQAAMPNAVWPCRLRILQAFTHRDPIILGVDLIEGTLKVGTPVGVLRRDKASGHREIIKLGKITSIEINHKSFAEVKRAQIGAGAAVKIERAPHEAAKLYGRHFDDKDEVVSLLSRMSIETLKSDTFRKEVEMRDWALIKRMKVEQGIQ</sequence>
<organism evidence="4 5">
    <name type="scientific">Dioszegia hungarica</name>
    <dbReference type="NCBI Taxonomy" id="4972"/>
    <lineage>
        <taxon>Eukaryota</taxon>
        <taxon>Fungi</taxon>
        <taxon>Dikarya</taxon>
        <taxon>Basidiomycota</taxon>
        <taxon>Agaricomycotina</taxon>
        <taxon>Tremellomycetes</taxon>
        <taxon>Tremellales</taxon>
        <taxon>Bulleribasidiaceae</taxon>
        <taxon>Dioszegia</taxon>
    </lineage>
</organism>
<dbReference type="AlphaFoldDB" id="A0AA38HDZ2"/>
<dbReference type="InterPro" id="IPR036925">
    <property type="entry name" value="TIF_IF2_dom3_sf"/>
</dbReference>
<dbReference type="Gene3D" id="2.40.30.10">
    <property type="entry name" value="Translation factors"/>
    <property type="match status" value="2"/>
</dbReference>
<comment type="caution">
    <text evidence="4">The sequence shown here is derived from an EMBL/GenBank/DDBJ whole genome shotgun (WGS) entry which is preliminary data.</text>
</comment>
<dbReference type="Pfam" id="PF00009">
    <property type="entry name" value="GTP_EFTU"/>
    <property type="match status" value="1"/>
</dbReference>
<dbReference type="FunFam" id="3.40.50.10050:FF:000002">
    <property type="entry name" value="Eukaryotic translation initiation factor 5B"/>
    <property type="match status" value="1"/>
</dbReference>
<dbReference type="InterPro" id="IPR009000">
    <property type="entry name" value="Transl_B-barrel_sf"/>
</dbReference>
<dbReference type="InterPro" id="IPR000795">
    <property type="entry name" value="T_Tr_GTP-bd_dom"/>
</dbReference>
<dbReference type="SUPFAM" id="SSF52540">
    <property type="entry name" value="P-loop containing nucleoside triphosphate hydrolases"/>
    <property type="match status" value="1"/>
</dbReference>
<dbReference type="PANTHER" id="PTHR43381">
    <property type="entry name" value="TRANSLATION INITIATION FACTOR IF-2-RELATED"/>
    <property type="match status" value="1"/>
</dbReference>
<dbReference type="Pfam" id="PF11987">
    <property type="entry name" value="IF-2"/>
    <property type="match status" value="1"/>
</dbReference>
<reference evidence="4" key="1">
    <citation type="journal article" date="2022" name="G3 (Bethesda)">
        <title>High quality genome of the basidiomycete yeast Dioszegia hungarica PDD-24b-2 isolated from cloud water.</title>
        <authorList>
            <person name="Jarrige D."/>
            <person name="Haridas S."/>
            <person name="Bleykasten-Grosshans C."/>
            <person name="Joly M."/>
            <person name="Nadalig T."/>
            <person name="Sancelme M."/>
            <person name="Vuilleumier S."/>
            <person name="Grigoriev I.V."/>
            <person name="Amato P."/>
            <person name="Bringel F."/>
        </authorList>
    </citation>
    <scope>NUCLEOTIDE SEQUENCE</scope>
    <source>
        <strain evidence="4">PDD-24b-2</strain>
    </source>
</reference>
<dbReference type="Gene3D" id="3.40.50.10050">
    <property type="entry name" value="Translation initiation factor IF- 2, domain 3"/>
    <property type="match status" value="1"/>
</dbReference>
<accession>A0AA38HDZ2</accession>
<dbReference type="GO" id="GO:0005525">
    <property type="term" value="F:GTP binding"/>
    <property type="evidence" value="ECO:0007669"/>
    <property type="project" value="UniProtKB-KW"/>
</dbReference>
<feature type="domain" description="Tr-type G" evidence="3">
    <location>
        <begin position="1"/>
        <end position="191"/>
    </location>
</feature>
<keyword evidence="5" id="KW-1185">Reference proteome</keyword>
<dbReference type="InterPro" id="IPR023115">
    <property type="entry name" value="TIF_IF2_dom3"/>
</dbReference>
<evidence type="ECO:0000259" key="3">
    <source>
        <dbReference type="PROSITE" id="PS51722"/>
    </source>
</evidence>
<keyword evidence="2" id="KW-0342">GTP-binding</keyword>
<dbReference type="Proteomes" id="UP001164286">
    <property type="component" value="Unassembled WGS sequence"/>
</dbReference>
<dbReference type="Gene3D" id="3.40.50.300">
    <property type="entry name" value="P-loop containing nucleotide triphosphate hydrolases"/>
    <property type="match status" value="1"/>
</dbReference>
<dbReference type="EMBL" id="JAKWFO010000003">
    <property type="protein sequence ID" value="KAI9638510.1"/>
    <property type="molecule type" value="Genomic_DNA"/>
</dbReference>
<dbReference type="SUPFAM" id="SSF50447">
    <property type="entry name" value="Translation proteins"/>
    <property type="match status" value="1"/>
</dbReference>
<keyword evidence="1" id="KW-0547">Nucleotide-binding</keyword>
<dbReference type="PANTHER" id="PTHR43381:SF4">
    <property type="entry name" value="EUKARYOTIC TRANSLATION INITIATION FACTOR 5B"/>
    <property type="match status" value="1"/>
</dbReference>
<dbReference type="SUPFAM" id="SSF52156">
    <property type="entry name" value="Initiation factor IF2/eIF5b, domain 3"/>
    <property type="match status" value="1"/>
</dbReference>
<dbReference type="InterPro" id="IPR027417">
    <property type="entry name" value="P-loop_NTPase"/>
</dbReference>
<name>A0AA38HDZ2_9TREE</name>
<evidence type="ECO:0000313" key="4">
    <source>
        <dbReference type="EMBL" id="KAI9638510.1"/>
    </source>
</evidence>
<keyword evidence="4" id="KW-0378">Hydrolase</keyword>
<dbReference type="GO" id="GO:0003924">
    <property type="term" value="F:GTPase activity"/>
    <property type="evidence" value="ECO:0007669"/>
    <property type="project" value="InterPro"/>
</dbReference>
<evidence type="ECO:0000256" key="2">
    <source>
        <dbReference type="ARBA" id="ARBA00023134"/>
    </source>
</evidence>
<protein>
    <submittedName>
        <fullName evidence="4">P-loop containing nucleoside triphosphate hydrolase protein</fullName>
    </submittedName>
</protein>
<proteinExistence type="predicted"/>
<dbReference type="FunFam" id="2.40.30.10:FF:000013">
    <property type="entry name" value="eukaryotic translation initiation factor 5B"/>
    <property type="match status" value="1"/>
</dbReference>
<gene>
    <name evidence="4" type="ORF">MKK02DRAFT_42907</name>
</gene>
<dbReference type="GO" id="GO:0005739">
    <property type="term" value="C:mitochondrion"/>
    <property type="evidence" value="ECO:0007669"/>
    <property type="project" value="TreeGrafter"/>
</dbReference>
<evidence type="ECO:0000313" key="5">
    <source>
        <dbReference type="Proteomes" id="UP001164286"/>
    </source>
</evidence>
<dbReference type="CDD" id="cd03703">
    <property type="entry name" value="aeIF5B_II"/>
    <property type="match status" value="1"/>
</dbReference>